<dbReference type="Proteomes" id="UP000323946">
    <property type="component" value="Unassembled WGS sequence"/>
</dbReference>
<evidence type="ECO:0000313" key="1">
    <source>
        <dbReference type="EMBL" id="KAA5835244.1"/>
    </source>
</evidence>
<organism evidence="1 2">
    <name type="scientific">Saccharopolyspora hirsuta</name>
    <dbReference type="NCBI Taxonomy" id="1837"/>
    <lineage>
        <taxon>Bacteria</taxon>
        <taxon>Bacillati</taxon>
        <taxon>Actinomycetota</taxon>
        <taxon>Actinomycetes</taxon>
        <taxon>Pseudonocardiales</taxon>
        <taxon>Pseudonocardiaceae</taxon>
        <taxon>Saccharopolyspora</taxon>
    </lineage>
</organism>
<dbReference type="OrthoDB" id="4774333at2"/>
<dbReference type="AlphaFoldDB" id="A0A5M7C6I7"/>
<comment type="caution">
    <text evidence="1">The sequence shown here is derived from an EMBL/GenBank/DDBJ whole genome shotgun (WGS) entry which is preliminary data.</text>
</comment>
<proteinExistence type="predicted"/>
<accession>A0A5M7C6I7</accession>
<evidence type="ECO:0000313" key="2">
    <source>
        <dbReference type="Proteomes" id="UP000323946"/>
    </source>
</evidence>
<name>A0A5M7C6I7_SACHI</name>
<dbReference type="EMBL" id="VWPH01000004">
    <property type="protein sequence ID" value="KAA5835244.1"/>
    <property type="molecule type" value="Genomic_DNA"/>
</dbReference>
<sequence length="194" mass="20859">MSSSQHCTSGEPAAVLPAPTRADCVVDARDDAVIVWHVNTSPAPGLSRLTGAWTLDINEGCKIRLLVAERRVLSTSSGKEALGRLGITVPVLISAAATRARLLSERDELQTAYEAQGRKDLVAPTWPLLPAPIDMQNPPSAKSPEPTQVALALARWLAQVATVWEQIEAQRVVRAYMPGGRERRPTPIVTSEVG</sequence>
<keyword evidence="2" id="KW-1185">Reference proteome</keyword>
<protein>
    <submittedName>
        <fullName evidence="1">Uncharacterized protein</fullName>
    </submittedName>
</protein>
<dbReference type="RefSeq" id="WP_150066440.1">
    <property type="nucleotide sequence ID" value="NZ_VWPH01000004.1"/>
</dbReference>
<reference evidence="1 2" key="1">
    <citation type="submission" date="2019-09" db="EMBL/GenBank/DDBJ databases">
        <title>Draft genome sequence of the thermophilic Saccharopolyspora hirsuta VKM Ac-666T.</title>
        <authorList>
            <person name="Lobastova T.G."/>
            <person name="Fokina V."/>
            <person name="Bragin E.Y."/>
            <person name="Shtratnikova V.Y."/>
            <person name="Starodumova I.P."/>
            <person name="Tarlachkov S.V."/>
            <person name="Donova M.V."/>
        </authorList>
    </citation>
    <scope>NUCLEOTIDE SEQUENCE [LARGE SCALE GENOMIC DNA]</scope>
    <source>
        <strain evidence="1 2">VKM Ac-666</strain>
    </source>
</reference>
<gene>
    <name evidence="1" type="ORF">F1721_10705</name>
</gene>